<sequence>MKKSILIILWMLPLFVIAQQTLTDFTYVKKHLADPGDEVILVAAHRAMHTRYPENSLAAITDAIAHGVDIVEIDVRVSKDGIPVLMHNETVDHISTGSGKVKKIRLSELRKLQLRDDRGKVTRHRIPTLEEALNLGKDKIVFDIDLKVNTRDLKKVAAVVKKCDAVNSVFFYDSEYNKIRRVDRLLPGVLRMTKVHNDNKAKKYLGALLPDIVHLGNSAVDREVSFIETVKRDYGLPVFANALGDIDEAALEDVHAYDSLVEKKVNIIQTDAPVLLLQYLRQKNKHR</sequence>
<dbReference type="GO" id="GO:0070291">
    <property type="term" value="P:N-acylethanolamine metabolic process"/>
    <property type="evidence" value="ECO:0007669"/>
    <property type="project" value="TreeGrafter"/>
</dbReference>
<dbReference type="AlphaFoldDB" id="A0A1K1MAJ9"/>
<gene>
    <name evidence="2" type="ORF">SAMN02927921_00519</name>
</gene>
<dbReference type="OrthoDB" id="384721at2"/>
<dbReference type="PROSITE" id="PS51704">
    <property type="entry name" value="GP_PDE"/>
    <property type="match status" value="1"/>
</dbReference>
<reference evidence="2 3" key="1">
    <citation type="submission" date="2016-11" db="EMBL/GenBank/DDBJ databases">
        <authorList>
            <person name="Jaros S."/>
            <person name="Januszkiewicz K."/>
            <person name="Wedrychowicz H."/>
        </authorList>
    </citation>
    <scope>NUCLEOTIDE SEQUENCE [LARGE SCALE GENOMIC DNA]</scope>
    <source>
        <strain evidence="2 3">CGMCC 1.12145</strain>
    </source>
</reference>
<dbReference type="CDD" id="cd08566">
    <property type="entry name" value="GDPD_AtGDE_like"/>
    <property type="match status" value="1"/>
</dbReference>
<evidence type="ECO:0000313" key="2">
    <source>
        <dbReference type="EMBL" id="SFW20139.1"/>
    </source>
</evidence>
<dbReference type="PANTHER" id="PTHR46320">
    <property type="entry name" value="GLYCEROPHOSPHODIESTER PHOSPHODIESTERASE 1"/>
    <property type="match status" value="1"/>
</dbReference>
<dbReference type="Proteomes" id="UP000182248">
    <property type="component" value="Unassembled WGS sequence"/>
</dbReference>
<dbReference type="PROSITE" id="PS50007">
    <property type="entry name" value="PIPLC_X_DOMAIN"/>
    <property type="match status" value="1"/>
</dbReference>
<dbReference type="Gene3D" id="3.20.20.190">
    <property type="entry name" value="Phosphatidylinositol (PI) phosphodiesterase"/>
    <property type="match status" value="1"/>
</dbReference>
<dbReference type="GO" id="GO:0008889">
    <property type="term" value="F:glycerophosphodiester phosphodiesterase activity"/>
    <property type="evidence" value="ECO:0007669"/>
    <property type="project" value="TreeGrafter"/>
</dbReference>
<dbReference type="EMBL" id="FPJE01000002">
    <property type="protein sequence ID" value="SFW20139.1"/>
    <property type="molecule type" value="Genomic_DNA"/>
</dbReference>
<dbReference type="GO" id="GO:0006644">
    <property type="term" value="P:phospholipid metabolic process"/>
    <property type="evidence" value="ECO:0007669"/>
    <property type="project" value="TreeGrafter"/>
</dbReference>
<evidence type="ECO:0000313" key="3">
    <source>
        <dbReference type="Proteomes" id="UP000182248"/>
    </source>
</evidence>
<dbReference type="GO" id="GO:0006580">
    <property type="term" value="P:ethanolamine metabolic process"/>
    <property type="evidence" value="ECO:0007669"/>
    <property type="project" value="TreeGrafter"/>
</dbReference>
<dbReference type="SUPFAM" id="SSF51695">
    <property type="entry name" value="PLC-like phosphodiesterases"/>
    <property type="match status" value="1"/>
</dbReference>
<dbReference type="PANTHER" id="PTHR46320:SF1">
    <property type="entry name" value="GLYCEROPHOSPHODIESTER PHOSPHODIESTERASE 1"/>
    <property type="match status" value="1"/>
</dbReference>
<dbReference type="STRING" id="1150368.SAMN02927921_00519"/>
<dbReference type="InterPro" id="IPR017946">
    <property type="entry name" value="PLC-like_Pdiesterase_TIM-brl"/>
</dbReference>
<proteinExistence type="predicted"/>
<keyword evidence="3" id="KW-1185">Reference proteome</keyword>
<name>A0A1K1MAJ9_9FLAO</name>
<dbReference type="InterPro" id="IPR030395">
    <property type="entry name" value="GP_PDE_dom"/>
</dbReference>
<dbReference type="Pfam" id="PF03009">
    <property type="entry name" value="GDPD"/>
    <property type="match status" value="1"/>
</dbReference>
<accession>A0A1K1MAJ9</accession>
<protein>
    <submittedName>
        <fullName evidence="2">Glycerophosphoryl diester phosphodiesterase</fullName>
    </submittedName>
</protein>
<dbReference type="RefSeq" id="WP_072315804.1">
    <property type="nucleotide sequence ID" value="NZ_FPJE01000002.1"/>
</dbReference>
<evidence type="ECO:0000259" key="1">
    <source>
        <dbReference type="PROSITE" id="PS51704"/>
    </source>
</evidence>
<feature type="domain" description="GP-PDE" evidence="1">
    <location>
        <begin position="40"/>
        <end position="280"/>
    </location>
</feature>
<organism evidence="2 3">
    <name type="scientific">Sinomicrobium oceani</name>
    <dbReference type="NCBI Taxonomy" id="1150368"/>
    <lineage>
        <taxon>Bacteria</taxon>
        <taxon>Pseudomonadati</taxon>
        <taxon>Bacteroidota</taxon>
        <taxon>Flavobacteriia</taxon>
        <taxon>Flavobacteriales</taxon>
        <taxon>Flavobacteriaceae</taxon>
        <taxon>Sinomicrobium</taxon>
    </lineage>
</organism>
<dbReference type="GO" id="GO:0005886">
    <property type="term" value="C:plasma membrane"/>
    <property type="evidence" value="ECO:0007669"/>
    <property type="project" value="TreeGrafter"/>
</dbReference>